<reference evidence="2" key="1">
    <citation type="journal article" date="2018" name="DNA Res.">
        <title>Multiple hybrid de novo genome assembly of finger millet, an orphan allotetraploid crop.</title>
        <authorList>
            <person name="Hatakeyama M."/>
            <person name="Aluri S."/>
            <person name="Balachadran M.T."/>
            <person name="Sivarajan S.R."/>
            <person name="Patrignani A."/>
            <person name="Gruter S."/>
            <person name="Poveda L."/>
            <person name="Shimizu-Inatsugi R."/>
            <person name="Baeten J."/>
            <person name="Francoijs K.J."/>
            <person name="Nataraja K.N."/>
            <person name="Reddy Y.A.N."/>
            <person name="Phadnis S."/>
            <person name="Ravikumar R.L."/>
            <person name="Schlapbach R."/>
            <person name="Sreeman S.M."/>
            <person name="Shimizu K.K."/>
        </authorList>
    </citation>
    <scope>NUCLEOTIDE SEQUENCE</scope>
</reference>
<evidence type="ECO:0000256" key="1">
    <source>
        <dbReference type="SAM" id="MobiDB-lite"/>
    </source>
</evidence>
<feature type="region of interest" description="Disordered" evidence="1">
    <location>
        <begin position="38"/>
        <end position="59"/>
    </location>
</feature>
<proteinExistence type="predicted"/>
<organism evidence="2 3">
    <name type="scientific">Eleusine coracana subsp. coracana</name>
    <dbReference type="NCBI Taxonomy" id="191504"/>
    <lineage>
        <taxon>Eukaryota</taxon>
        <taxon>Viridiplantae</taxon>
        <taxon>Streptophyta</taxon>
        <taxon>Embryophyta</taxon>
        <taxon>Tracheophyta</taxon>
        <taxon>Spermatophyta</taxon>
        <taxon>Magnoliopsida</taxon>
        <taxon>Liliopsida</taxon>
        <taxon>Poales</taxon>
        <taxon>Poaceae</taxon>
        <taxon>PACMAD clade</taxon>
        <taxon>Chloridoideae</taxon>
        <taxon>Cynodonteae</taxon>
        <taxon>Eleusininae</taxon>
        <taxon>Eleusine</taxon>
    </lineage>
</organism>
<dbReference type="Proteomes" id="UP001054889">
    <property type="component" value="Unassembled WGS sequence"/>
</dbReference>
<sequence length="59" mass="6504">MTVRPTPESGFSYIARLFGRLGEIPLRWLIICRSALSQPSGFGSHPSQKSWSPLEGTSI</sequence>
<accession>A0AAV5D9P7</accession>
<keyword evidence="3" id="KW-1185">Reference proteome</keyword>
<reference evidence="2" key="2">
    <citation type="submission" date="2021-12" db="EMBL/GenBank/DDBJ databases">
        <title>Resequencing data analysis of finger millet.</title>
        <authorList>
            <person name="Hatakeyama M."/>
            <person name="Aluri S."/>
            <person name="Balachadran M.T."/>
            <person name="Sivarajan S.R."/>
            <person name="Poveda L."/>
            <person name="Shimizu-Inatsugi R."/>
            <person name="Schlapbach R."/>
            <person name="Sreeman S.M."/>
            <person name="Shimizu K.K."/>
        </authorList>
    </citation>
    <scope>NUCLEOTIDE SEQUENCE</scope>
</reference>
<evidence type="ECO:0000313" key="3">
    <source>
        <dbReference type="Proteomes" id="UP001054889"/>
    </source>
</evidence>
<name>A0AAV5D9P7_ELECO</name>
<dbReference type="EMBL" id="BQKI01000013">
    <property type="protein sequence ID" value="GJN06760.1"/>
    <property type="molecule type" value="Genomic_DNA"/>
</dbReference>
<dbReference type="AlphaFoldDB" id="A0AAV5D9P7"/>
<protein>
    <submittedName>
        <fullName evidence="2">Uncharacterized protein</fullName>
    </submittedName>
</protein>
<gene>
    <name evidence="2" type="primary">ga24516</name>
    <name evidence="2" type="ORF">PR202_ga24516</name>
</gene>
<evidence type="ECO:0000313" key="2">
    <source>
        <dbReference type="EMBL" id="GJN06760.1"/>
    </source>
</evidence>
<comment type="caution">
    <text evidence="2">The sequence shown here is derived from an EMBL/GenBank/DDBJ whole genome shotgun (WGS) entry which is preliminary data.</text>
</comment>